<reference evidence="2" key="1">
    <citation type="journal article" date="2021" name="G3 (Bethesda)">
        <title>Genome and transcriptome analysis of the beet armyworm Spodoptera exigua reveals targets for pest control. .</title>
        <authorList>
            <person name="Simon S."/>
            <person name="Breeschoten T."/>
            <person name="Jansen H.J."/>
            <person name="Dirks R.P."/>
            <person name="Schranz M.E."/>
            <person name="Ros V.I.D."/>
        </authorList>
    </citation>
    <scope>NUCLEOTIDE SEQUENCE</scope>
    <source>
        <strain evidence="2">TB_SE_WUR_2020</strain>
    </source>
</reference>
<gene>
    <name evidence="2" type="ORF">HF086_014037</name>
</gene>
<evidence type="ECO:0000313" key="2">
    <source>
        <dbReference type="EMBL" id="KAH9642638.1"/>
    </source>
</evidence>
<feature type="chain" id="PRO_5037870673" evidence="1">
    <location>
        <begin position="19"/>
        <end position="228"/>
    </location>
</feature>
<organism evidence="2 3">
    <name type="scientific">Spodoptera exigua</name>
    <name type="common">Beet armyworm</name>
    <name type="synonym">Noctua fulgens</name>
    <dbReference type="NCBI Taxonomy" id="7107"/>
    <lineage>
        <taxon>Eukaryota</taxon>
        <taxon>Metazoa</taxon>
        <taxon>Ecdysozoa</taxon>
        <taxon>Arthropoda</taxon>
        <taxon>Hexapoda</taxon>
        <taxon>Insecta</taxon>
        <taxon>Pterygota</taxon>
        <taxon>Neoptera</taxon>
        <taxon>Endopterygota</taxon>
        <taxon>Lepidoptera</taxon>
        <taxon>Glossata</taxon>
        <taxon>Ditrysia</taxon>
        <taxon>Noctuoidea</taxon>
        <taxon>Noctuidae</taxon>
        <taxon>Amphipyrinae</taxon>
        <taxon>Spodoptera</taxon>
    </lineage>
</organism>
<accession>A0A922MTT4</accession>
<name>A0A922MTT4_SPOEX</name>
<comment type="caution">
    <text evidence="2">The sequence shown here is derived from an EMBL/GenBank/DDBJ whole genome shotgun (WGS) entry which is preliminary data.</text>
</comment>
<protein>
    <submittedName>
        <fullName evidence="2">Uncharacterized protein</fullName>
    </submittedName>
</protein>
<proteinExistence type="predicted"/>
<feature type="signal peptide" evidence="1">
    <location>
        <begin position="1"/>
        <end position="18"/>
    </location>
</feature>
<keyword evidence="1" id="KW-0732">Signal</keyword>
<dbReference type="EMBL" id="JACEFF010000184">
    <property type="protein sequence ID" value="KAH9642638.1"/>
    <property type="molecule type" value="Genomic_DNA"/>
</dbReference>
<dbReference type="Proteomes" id="UP000814243">
    <property type="component" value="Unassembled WGS sequence"/>
</dbReference>
<sequence length="228" mass="24695">MSIALYFVLVAAAACASANVLPINDFCITISTGQPVGYSVSLPKAVMPPGHLDWDIEIPDIRNCPTVLGVVALVCDGDTQPEAHFVNPKLIRVHRVYGLTNAYIQATVYCQNIVSSKLNLEHQLSPHHHHHHHNLDSTLAFPQSLLSNSLTLSPLVDSPKSLWGRPLQSVSNQRQAHAVPLSAGLNRLSPSKLSVTPLFGKSEQSIFDLSDQSSQSNYPKLTATPLLG</sequence>
<evidence type="ECO:0000256" key="1">
    <source>
        <dbReference type="SAM" id="SignalP"/>
    </source>
</evidence>
<evidence type="ECO:0000313" key="3">
    <source>
        <dbReference type="Proteomes" id="UP000814243"/>
    </source>
</evidence>
<dbReference type="AlphaFoldDB" id="A0A922MTT4"/>